<name>A0A381PEK5_9ZZZZ</name>
<dbReference type="Gene3D" id="3.40.225.10">
    <property type="entry name" value="Class II aldolase/adducin N-terminal domain"/>
    <property type="match status" value="1"/>
</dbReference>
<reference evidence="4" key="1">
    <citation type="submission" date="2018-05" db="EMBL/GenBank/DDBJ databases">
        <authorList>
            <person name="Lanie J.A."/>
            <person name="Ng W.-L."/>
            <person name="Kazmierczak K.M."/>
            <person name="Andrzejewski T.M."/>
            <person name="Davidsen T.M."/>
            <person name="Wayne K.J."/>
            <person name="Tettelin H."/>
            <person name="Glass J.I."/>
            <person name="Rusch D."/>
            <person name="Podicherti R."/>
            <person name="Tsui H.-C.T."/>
            <person name="Winkler M.E."/>
        </authorList>
    </citation>
    <scope>NUCLEOTIDE SEQUENCE</scope>
</reference>
<dbReference type="SUPFAM" id="SSF51735">
    <property type="entry name" value="NAD(P)-binding Rossmann-fold domains"/>
    <property type="match status" value="1"/>
</dbReference>
<dbReference type="FunFam" id="3.40.50.720:FF:000084">
    <property type="entry name" value="Short-chain dehydrogenase reductase"/>
    <property type="match status" value="1"/>
</dbReference>
<proteinExistence type="inferred from homology"/>
<dbReference type="PROSITE" id="PS00061">
    <property type="entry name" value="ADH_SHORT"/>
    <property type="match status" value="1"/>
</dbReference>
<dbReference type="Pfam" id="PF13561">
    <property type="entry name" value="adh_short_C2"/>
    <property type="match status" value="1"/>
</dbReference>
<evidence type="ECO:0000256" key="1">
    <source>
        <dbReference type="ARBA" id="ARBA00006484"/>
    </source>
</evidence>
<evidence type="ECO:0000259" key="3">
    <source>
        <dbReference type="SMART" id="SM01007"/>
    </source>
</evidence>
<dbReference type="PRINTS" id="PR00081">
    <property type="entry name" value="GDHRDH"/>
</dbReference>
<dbReference type="Gene3D" id="3.40.50.720">
    <property type="entry name" value="NAD(P)-binding Rossmann-like Domain"/>
    <property type="match status" value="1"/>
</dbReference>
<dbReference type="EMBL" id="UINC01000939">
    <property type="protein sequence ID" value="SUZ64657.1"/>
    <property type="molecule type" value="Genomic_DNA"/>
</dbReference>
<evidence type="ECO:0000313" key="4">
    <source>
        <dbReference type="EMBL" id="SUZ64657.1"/>
    </source>
</evidence>
<dbReference type="InterPro" id="IPR020904">
    <property type="entry name" value="Sc_DH/Rdtase_CS"/>
</dbReference>
<dbReference type="AlphaFoldDB" id="A0A381PEK5"/>
<dbReference type="InterPro" id="IPR001303">
    <property type="entry name" value="Aldolase_II/adducin_N"/>
</dbReference>
<accession>A0A381PEK5</accession>
<dbReference type="Pfam" id="PF00596">
    <property type="entry name" value="Aldolase_II"/>
    <property type="match status" value="1"/>
</dbReference>
<dbReference type="PANTHER" id="PTHR24321">
    <property type="entry name" value="DEHYDROGENASES, SHORT CHAIN"/>
    <property type="match status" value="1"/>
</dbReference>
<dbReference type="SUPFAM" id="SSF53639">
    <property type="entry name" value="AraD/HMP-PK domain-like"/>
    <property type="match status" value="1"/>
</dbReference>
<comment type="similarity">
    <text evidence="1">Belongs to the short-chain dehydrogenases/reductases (SDR) family.</text>
</comment>
<keyword evidence="2" id="KW-0560">Oxidoreductase</keyword>
<sequence>MRNRWNNDKAKKLAAESELGLRVYSSNLLGEEVDLVLHGGGNTSVKGSMVNVFGEQEAVLFVKGSGWDLRTIEATGFPAVKLDYLKQLGELETLSDGEMMRQLKLALLDPGAPTPSVEAILHALIPYKYVDHSHADAVVTISNTRDGETRLKNIYGGEVLILPYIMPGFVLARQVAEATRELDWSSFKAILLMHHGIFTFNDDARISYDNMIELVTRAEDSLRENAGEKAITFSKYEVNEEDALQLSALRKAAGNLFDGPLLVSADCSAKAAGFASLAGCGELVKRGPLTPDHTIHTKAFGAVLNDFPLAGLREFKQAYIDYYEEHAGPENTCLDPVPRYAVWVNRGMVYLAGNAERLNIVRNITQHTLKAIQLGEALGGWETLPRKDLFDVEYWELEQAKLKSNVTKTEFDGKIALITGAASGIGKSCVAEFVGKGATVIALDIAAGFEKEMFSASVLPIRCDITDNDAIEGALIRGINAFGGIDMLVSNAGVFAESQSIDSMQDKNWDQSMALNLNSHMKVLRACVRYLKNGFDPSVVIVASKNVLAPGPGAAAYSAAKAGLTQLARVAALELGESGIRVNTVHPNAVYDTAIWTDEVLAKRAEHYGMSVEEYKSKNILKKEVTSSDVATVITLLAANSFSCTTGAQIPVDAGNERVI</sequence>
<dbReference type="InterPro" id="IPR036409">
    <property type="entry name" value="Aldolase_II/adducin_N_sf"/>
</dbReference>
<dbReference type="GO" id="GO:0016491">
    <property type="term" value="F:oxidoreductase activity"/>
    <property type="evidence" value="ECO:0007669"/>
    <property type="project" value="UniProtKB-KW"/>
</dbReference>
<gene>
    <name evidence="4" type="ORF">METZ01_LOCUS17511</name>
</gene>
<dbReference type="InterPro" id="IPR002347">
    <property type="entry name" value="SDR_fam"/>
</dbReference>
<dbReference type="SMART" id="SM01007">
    <property type="entry name" value="Aldolase_II"/>
    <property type="match status" value="1"/>
</dbReference>
<protein>
    <recommendedName>
        <fullName evidence="3">Class II aldolase/adducin N-terminal domain-containing protein</fullName>
    </recommendedName>
</protein>
<evidence type="ECO:0000256" key="2">
    <source>
        <dbReference type="ARBA" id="ARBA00023002"/>
    </source>
</evidence>
<feature type="domain" description="Class II aldolase/adducin N-terminal" evidence="3">
    <location>
        <begin position="21"/>
        <end position="222"/>
    </location>
</feature>
<dbReference type="PANTHER" id="PTHR24321:SF14">
    <property type="entry name" value="SHORT-CHAIN TYPE DEHYDROGENASE_REDUCTASE BLR2146-RELATED"/>
    <property type="match status" value="1"/>
</dbReference>
<dbReference type="PRINTS" id="PR00080">
    <property type="entry name" value="SDRFAMILY"/>
</dbReference>
<organism evidence="4">
    <name type="scientific">marine metagenome</name>
    <dbReference type="NCBI Taxonomy" id="408172"/>
    <lineage>
        <taxon>unclassified sequences</taxon>
        <taxon>metagenomes</taxon>
        <taxon>ecological metagenomes</taxon>
    </lineage>
</organism>
<dbReference type="InterPro" id="IPR036291">
    <property type="entry name" value="NAD(P)-bd_dom_sf"/>
</dbReference>